<dbReference type="Pfam" id="PF10140">
    <property type="entry name" value="YukC"/>
    <property type="match status" value="1"/>
</dbReference>
<protein>
    <submittedName>
        <fullName evidence="3">Type VII secretion protein EssB/YukC</fullName>
    </submittedName>
</protein>
<feature type="compositionally biased region" description="Acidic residues" evidence="1">
    <location>
        <begin position="439"/>
        <end position="460"/>
    </location>
</feature>
<keyword evidence="2" id="KW-1133">Transmembrane helix</keyword>
<name>A0ABW4W543_9BACI</name>
<evidence type="ECO:0000256" key="1">
    <source>
        <dbReference type="SAM" id="MobiDB-lite"/>
    </source>
</evidence>
<keyword evidence="4" id="KW-1185">Reference proteome</keyword>
<keyword evidence="2" id="KW-0812">Transmembrane</keyword>
<feature type="transmembrane region" description="Helical" evidence="2">
    <location>
        <begin position="219"/>
        <end position="239"/>
    </location>
</feature>
<dbReference type="Proteomes" id="UP001597383">
    <property type="component" value="Unassembled WGS sequence"/>
</dbReference>
<comment type="caution">
    <text evidence="3">The sequence shown here is derived from an EMBL/GenBank/DDBJ whole genome shotgun (WGS) entry which is preliminary data.</text>
</comment>
<keyword evidence="2" id="KW-0472">Membrane</keyword>
<dbReference type="InterPro" id="IPR018778">
    <property type="entry name" value="T7SS_EssB"/>
</dbReference>
<dbReference type="RefSeq" id="WP_377556901.1">
    <property type="nucleotide sequence ID" value="NZ_JBHUHQ010000021.1"/>
</dbReference>
<organism evidence="3 4">
    <name type="scientific">Ornithinibacillus salinisoli</name>
    <dbReference type="NCBI Taxonomy" id="1848459"/>
    <lineage>
        <taxon>Bacteria</taxon>
        <taxon>Bacillati</taxon>
        <taxon>Bacillota</taxon>
        <taxon>Bacilli</taxon>
        <taxon>Bacillales</taxon>
        <taxon>Bacillaceae</taxon>
        <taxon>Ornithinibacillus</taxon>
    </lineage>
</organism>
<sequence>MRNEHYTLPFGRLVDNEEVIVYEITNEQTNLKEAEQLDELKRLDDLFFPCQHSIVDTEWLKIYYKRDKTYKPLHDILQESVQRKLIIVENILKIHRLVGTQYTTMIHPENIYVNNTGEIKFVHRGIRNVLPPIEFTTDQSLKDMKELIILLFTGKWSFEWSESLHSDQGSFAAQINKARTLKELHEMTIEYQSLPPKEESKFKEKYVQDEVTKKPKQKISILSGMLIGFLCGLTVLYVTQVLPLSKAASNMDSSNKAEQQSLENDKMELVETLEYNESVIQAYEFALKDEPEEAIRILESLEKLELNERDLLVSQYMRSGSIEHLSNAAQLSDANHPAIVDKLVSLQTEEANDLILQLDSNVPEVGIEQAWLNESYEEVIARYEQTPDNNRAKLLAARSYIELDEPNEALQLGEELQDVSVQIASIEKQMELVESNNDLNEDEREERLEELEQELEDRAR</sequence>
<gene>
    <name evidence="3" type="ORF">ACFSJF_17900</name>
</gene>
<accession>A0ABW4W543</accession>
<evidence type="ECO:0000256" key="2">
    <source>
        <dbReference type="SAM" id="Phobius"/>
    </source>
</evidence>
<dbReference type="Gene3D" id="1.10.510.10">
    <property type="entry name" value="Transferase(Phosphotransferase) domain 1"/>
    <property type="match status" value="1"/>
</dbReference>
<reference evidence="4" key="1">
    <citation type="journal article" date="2019" name="Int. J. Syst. Evol. Microbiol.">
        <title>The Global Catalogue of Microorganisms (GCM) 10K type strain sequencing project: providing services to taxonomists for standard genome sequencing and annotation.</title>
        <authorList>
            <consortium name="The Broad Institute Genomics Platform"/>
            <consortium name="The Broad Institute Genome Sequencing Center for Infectious Disease"/>
            <person name="Wu L."/>
            <person name="Ma J."/>
        </authorList>
    </citation>
    <scope>NUCLEOTIDE SEQUENCE [LARGE SCALE GENOMIC DNA]</scope>
    <source>
        <strain evidence="4">R28</strain>
    </source>
</reference>
<dbReference type="EMBL" id="JBHUHQ010000021">
    <property type="protein sequence ID" value="MFD2046151.1"/>
    <property type="molecule type" value="Genomic_DNA"/>
</dbReference>
<evidence type="ECO:0000313" key="3">
    <source>
        <dbReference type="EMBL" id="MFD2046151.1"/>
    </source>
</evidence>
<proteinExistence type="predicted"/>
<feature type="region of interest" description="Disordered" evidence="1">
    <location>
        <begin position="431"/>
        <end position="460"/>
    </location>
</feature>
<evidence type="ECO:0000313" key="4">
    <source>
        <dbReference type="Proteomes" id="UP001597383"/>
    </source>
</evidence>